<evidence type="ECO:0000256" key="8">
    <source>
        <dbReference type="PROSITE-ProRule" id="PRU00357"/>
    </source>
</evidence>
<evidence type="ECO:0000256" key="4">
    <source>
        <dbReference type="ARBA" id="ARBA00022771"/>
    </source>
</evidence>
<dbReference type="InterPro" id="IPR040850">
    <property type="entry name" value="Knl1_RWD_C"/>
</dbReference>
<feature type="region of interest" description="Disordered" evidence="9">
    <location>
        <begin position="179"/>
        <end position="202"/>
    </location>
</feature>
<dbReference type="PANTHER" id="PTHR35707:SF1">
    <property type="entry name" value="SPC7 KINETOCHORE PROTEIN DOMAIN-CONTAINING PROTEIN"/>
    <property type="match status" value="1"/>
</dbReference>
<dbReference type="SMART" id="SM00336">
    <property type="entry name" value="BBOX"/>
    <property type="match status" value="2"/>
</dbReference>
<evidence type="ECO:0000256" key="5">
    <source>
        <dbReference type="ARBA" id="ARBA00022833"/>
    </source>
</evidence>
<organism evidence="12 13">
    <name type="scientific">Stephania cephalantha</name>
    <dbReference type="NCBI Taxonomy" id="152367"/>
    <lineage>
        <taxon>Eukaryota</taxon>
        <taxon>Viridiplantae</taxon>
        <taxon>Streptophyta</taxon>
        <taxon>Embryophyta</taxon>
        <taxon>Tracheophyta</taxon>
        <taxon>Spermatophyta</taxon>
        <taxon>Magnoliopsida</taxon>
        <taxon>Ranunculales</taxon>
        <taxon>Menispermaceae</taxon>
        <taxon>Menispermoideae</taxon>
        <taxon>Cissampelideae</taxon>
        <taxon>Stephania</taxon>
    </lineage>
</organism>
<feature type="domain" description="B box-type" evidence="10">
    <location>
        <begin position="1482"/>
        <end position="1529"/>
    </location>
</feature>
<dbReference type="PROSITE" id="PS50119">
    <property type="entry name" value="ZF_BBOX"/>
    <property type="match status" value="2"/>
</dbReference>
<evidence type="ECO:0000256" key="2">
    <source>
        <dbReference type="ARBA" id="ARBA00010024"/>
    </source>
</evidence>
<keyword evidence="4 7" id="KW-0863">Zinc-finger</keyword>
<keyword evidence="6 8" id="KW-0539">Nucleus</keyword>
<evidence type="ECO:0000259" key="10">
    <source>
        <dbReference type="PROSITE" id="PS50119"/>
    </source>
</evidence>
<keyword evidence="3" id="KW-0479">Metal-binding</keyword>
<dbReference type="Pfam" id="PF18210">
    <property type="entry name" value="Knl1_RWD_C"/>
    <property type="match status" value="1"/>
</dbReference>
<evidence type="ECO:0000256" key="6">
    <source>
        <dbReference type="ARBA" id="ARBA00023242"/>
    </source>
</evidence>
<dbReference type="InterPro" id="IPR000315">
    <property type="entry name" value="Znf_B-box"/>
</dbReference>
<dbReference type="PROSITE" id="PS51017">
    <property type="entry name" value="CCT"/>
    <property type="match status" value="1"/>
</dbReference>
<dbReference type="CDD" id="cd19821">
    <property type="entry name" value="Bbox1_BBX-like"/>
    <property type="match status" value="2"/>
</dbReference>
<name>A0AAP0EB12_9MAGN</name>
<feature type="region of interest" description="Disordered" evidence="9">
    <location>
        <begin position="1"/>
        <end position="26"/>
    </location>
</feature>
<comment type="subcellular location">
    <subcellularLocation>
        <location evidence="1 8">Nucleus</location>
    </subcellularLocation>
</comment>
<dbReference type="Pfam" id="PF06203">
    <property type="entry name" value="CCT"/>
    <property type="match status" value="1"/>
</dbReference>
<evidence type="ECO:0000256" key="3">
    <source>
        <dbReference type="ARBA" id="ARBA00022723"/>
    </source>
</evidence>
<feature type="compositionally biased region" description="Basic and acidic residues" evidence="9">
    <location>
        <begin position="925"/>
        <end position="936"/>
    </location>
</feature>
<evidence type="ECO:0000259" key="11">
    <source>
        <dbReference type="PROSITE" id="PS51017"/>
    </source>
</evidence>
<dbReference type="EMBL" id="JBBNAG010000012">
    <property type="protein sequence ID" value="KAK9089935.1"/>
    <property type="molecule type" value="Genomic_DNA"/>
</dbReference>
<dbReference type="GO" id="GO:0005634">
    <property type="term" value="C:nucleus"/>
    <property type="evidence" value="ECO:0007669"/>
    <property type="project" value="UniProtKB-SubCell"/>
</dbReference>
<comment type="caution">
    <text evidence="12">The sequence shown here is derived from an EMBL/GenBank/DDBJ whole genome shotgun (WGS) entry which is preliminary data.</text>
</comment>
<reference evidence="12 13" key="1">
    <citation type="submission" date="2024-01" db="EMBL/GenBank/DDBJ databases">
        <title>Genome assemblies of Stephania.</title>
        <authorList>
            <person name="Yang L."/>
        </authorList>
    </citation>
    <scope>NUCLEOTIDE SEQUENCE [LARGE SCALE GENOMIC DNA]</scope>
    <source>
        <strain evidence="12">JXDWG</strain>
        <tissue evidence="12">Leaf</tissue>
    </source>
</reference>
<evidence type="ECO:0000256" key="1">
    <source>
        <dbReference type="ARBA" id="ARBA00004123"/>
    </source>
</evidence>
<accession>A0AAP0EB12</accession>
<evidence type="ECO:0000256" key="7">
    <source>
        <dbReference type="PROSITE-ProRule" id="PRU00024"/>
    </source>
</evidence>
<feature type="domain" description="CCT" evidence="11">
    <location>
        <begin position="1753"/>
        <end position="1795"/>
    </location>
</feature>
<keyword evidence="5" id="KW-0862">Zinc</keyword>
<comment type="similarity">
    <text evidence="2">Belongs to the CONSTANS family.</text>
</comment>
<protein>
    <submittedName>
        <fullName evidence="12">Uncharacterized protein</fullName>
    </submittedName>
</protein>
<dbReference type="Proteomes" id="UP001419268">
    <property type="component" value="Unassembled WGS sequence"/>
</dbReference>
<gene>
    <name evidence="12" type="ORF">Scep_029017</name>
</gene>
<feature type="domain" description="B box-type" evidence="10">
    <location>
        <begin position="1439"/>
        <end position="1486"/>
    </location>
</feature>
<evidence type="ECO:0000256" key="9">
    <source>
        <dbReference type="SAM" id="MobiDB-lite"/>
    </source>
</evidence>
<evidence type="ECO:0000313" key="12">
    <source>
        <dbReference type="EMBL" id="KAK9089935.1"/>
    </source>
</evidence>
<proteinExistence type="inferred from homology"/>
<dbReference type="InterPro" id="IPR049808">
    <property type="entry name" value="CONSTANS-like_Bbox1"/>
</dbReference>
<evidence type="ECO:0000313" key="13">
    <source>
        <dbReference type="Proteomes" id="UP001419268"/>
    </source>
</evidence>
<feature type="compositionally biased region" description="Polar residues" evidence="9">
    <location>
        <begin position="903"/>
        <end position="924"/>
    </location>
</feature>
<feature type="region of interest" description="Disordered" evidence="9">
    <location>
        <begin position="330"/>
        <end position="358"/>
    </location>
</feature>
<sequence>MDPEDREELCNTGPDEETVARERKRSRRVSFAEITSVHVFDRDEEYETPPDSKPNPETPELGQSNHDLGVFRGFLENDDFKESPRNGDHGGEDDGDYDERELFVRSMYSSSPGSAVGSATSNDEDNFFGPVSASFIRSGCLSDSAASDDNHDVTLDSTAFSLHFQNLMQSDSVGNLKTPTSVHSGFSDKTPTQSSMLSKSGNSMELTEAKKLNASHSSPGGKYSAGSDSNNMSLVEVNPHRYDYGRLSPTLNAILGDSEKDIQVVSMADEMSISKSSSFVNQESKFSMLNKNKFESMKLKNFGDREVDGIETLQSVTETVSGWNDQLEETGKSAKNPIENNSHYVSGGSKETLPTHASSPHQYRILPEERQEMPFGSDNALASSKGKASEMGHEIFGGNNNIATPLRNSRHINSTSDCDNHPIANTYNPEKGKSPNAGMYTPNIHLSSSVRTASPAQGSVSLLRAKIQESLVDASISSKSERIGTPFARKQPYSSPGADIHIQESLSSMKNQISELKVFKKSPLGCMQELGANSKTKSLDHFAKHTSFATVLGDVTHISKHTDISVVGSEDHSSSLDQENVEDMVTTANESRGHETPKDIALSEQNAVPVLEKKQSYQLSSGKFQKGPVVEMVVEMSGYSEGMQSDILASQNHYQSAHVRTEPASPSTSLSFMDSIQAVGNNVEISYSPLKTFEEKLNASIEHEARLRRTLDHVDEGSKFYNLGNRRNPADITLKNDAPTSHSTPIDKVVTDLGSSLEEKRQSPLYFLDINIDRSKEFDMLKGVSAKYSHPSKSQKEIGITGDHQTPRKLDDSIISMYKRLEDFRSRTDPSKFKEKTSERASFYGSVSPDVHRRTATAIRLEKMLGEGVQSSFRKEAHNMSKNEFVHPIFTITKSPLVSTNVKYSSGNLPSPSHQNWPNSQEPHSMQDAESSRRKRRIEEITVMNKEKIDESGSTHKIPKVDLGRKSGGLGFESEQYVAREKDSGRTGSYGSSGLINVFSRFSGAVKDLHFPSAGKLCSWEIDTLADMLGQLQKAKKYGMLCFDIQSQSVKSKKVAADGHLWAGKASFVAYEARKIASGYINPTMQRKAKLLQSGIAEAKSLKFSLQNICSVNARNSWNYDFSCPSLSGDTRIKSEVAYSEVLAKRRTLGELDEKVKNVTKLLQAYCKTNSELSPSETIFLVNDNLRKRTHSSYIQQELQLWQVDDLEGKNGSHSFIINYCRLLAQRFTVNLHSIPTINKLNTLNEPNIMKSFPNINACVAFTFVFNATGVQKLGSSKSLAGQTQITSSLLGNLLDVVVEVQRASIECRNLSEKSFCSPRAEQLVLRFCFVSFNTGHKVTLTLDTTCLKCAVYPSDTHPSISITPASPSLLAEIGSAIGALKARHSRIIGLCKCISLIVQAQAGSKIGVGFPCFIAIPSSGPAVPVSWNCDPCEDRRVSMSHLCDFCGVQRSIIHCRSDAASLCLSCDRNVHSANALSKRHTRTLLCERCNTQSAVVRCIEEKISLCQTCDWNEHGSSGSSLAHKRQPINSYTGCPSASELSKLWSFMLDFPSLDDDCSCEKGMGLMSIKDDGVSSTWITSQNSSAVVHAVTKGMNDEEDVDKISHWMASSSIPQMDPLQCTGDKQSFPKTKGIGPIADDLYDDFNLSDAELYLGNYEDLFDISQNHRHEMENCGIDSLFAMDTDAAVSIEWSSAEKVKTAQPACSNTMSADSIMSAKTEPVLCHSVVSSMLPMGEPPWYPQGPDNSFAVATRDSAVMRYKEKKKARKFEKKIRYESRKARADSRKRVKGRFVKAGEPYDYDPLSQTMSY</sequence>
<keyword evidence="13" id="KW-1185">Reference proteome</keyword>
<dbReference type="GO" id="GO:0008270">
    <property type="term" value="F:zinc ion binding"/>
    <property type="evidence" value="ECO:0007669"/>
    <property type="project" value="UniProtKB-KW"/>
</dbReference>
<dbReference type="PANTHER" id="PTHR35707">
    <property type="entry name" value="OS06G0608100 PROTEIN"/>
    <property type="match status" value="1"/>
</dbReference>
<dbReference type="InterPro" id="IPR010402">
    <property type="entry name" value="CCT_domain"/>
</dbReference>
<feature type="region of interest" description="Disordered" evidence="9">
    <location>
        <begin position="903"/>
        <end position="936"/>
    </location>
</feature>
<feature type="compositionally biased region" description="Basic and acidic residues" evidence="9">
    <location>
        <begin position="78"/>
        <end position="92"/>
    </location>
</feature>
<feature type="region of interest" description="Disordered" evidence="9">
    <location>
        <begin position="38"/>
        <end position="97"/>
    </location>
</feature>